<gene>
    <name evidence="1" type="ORF">NLU13_1913</name>
</gene>
<dbReference type="PANTHER" id="PTHR42085">
    <property type="entry name" value="F-BOX DOMAIN-CONTAINING PROTEIN"/>
    <property type="match status" value="1"/>
</dbReference>
<dbReference type="AlphaFoldDB" id="A0AA39LCN6"/>
<dbReference type="EMBL" id="JAPDFR010000001">
    <property type="protein sequence ID" value="KAK0392418.1"/>
    <property type="molecule type" value="Genomic_DNA"/>
</dbReference>
<dbReference type="InterPro" id="IPR038883">
    <property type="entry name" value="AN11006-like"/>
</dbReference>
<evidence type="ECO:0000313" key="2">
    <source>
        <dbReference type="Proteomes" id="UP001175261"/>
    </source>
</evidence>
<comment type="caution">
    <text evidence="1">The sequence shown here is derived from an EMBL/GenBank/DDBJ whole genome shotgun (WGS) entry which is preliminary data.</text>
</comment>
<proteinExistence type="predicted"/>
<keyword evidence="2" id="KW-1185">Reference proteome</keyword>
<sequence length="228" mass="25100">MASTCTSTSPLTRSVPPRSTSPLLLLPVELRLQIYTYLLSNLTTASSHTSKRISSSSTTTTPINAAILLVNRQLNSEATPILYSQNTFLAHPSLLTSFPRLLPSLPPIREPSVLGLIRRVHFTIRLDIDPAFSAEAARIAFSGLEELTIELAQGYFLGAGCQNLRALESVRGVRRVNICGSTMGFELYLGWLRGVMMSEPGVKVDSFKPVEECFWVDKFVKCNQLVVV</sequence>
<dbReference type="PANTHER" id="PTHR42085:SF4">
    <property type="entry name" value="F-BOX DOMAIN-CONTAINING PROTEIN"/>
    <property type="match status" value="1"/>
</dbReference>
<reference evidence="1" key="1">
    <citation type="submission" date="2022-10" db="EMBL/GenBank/DDBJ databases">
        <title>Determination and structural analysis of whole genome sequence of Sarocladium strictum F4-1.</title>
        <authorList>
            <person name="Hu L."/>
            <person name="Jiang Y."/>
        </authorList>
    </citation>
    <scope>NUCLEOTIDE SEQUENCE</scope>
    <source>
        <strain evidence="1">F4-1</strain>
    </source>
</reference>
<dbReference type="Proteomes" id="UP001175261">
    <property type="component" value="Unassembled WGS sequence"/>
</dbReference>
<accession>A0AA39LCN6</accession>
<protein>
    <submittedName>
        <fullName evidence="1">Uncharacterized protein</fullName>
    </submittedName>
</protein>
<evidence type="ECO:0000313" key="1">
    <source>
        <dbReference type="EMBL" id="KAK0392418.1"/>
    </source>
</evidence>
<name>A0AA39LCN6_SARSR</name>
<organism evidence="1 2">
    <name type="scientific">Sarocladium strictum</name>
    <name type="common">Black bundle disease fungus</name>
    <name type="synonym">Acremonium strictum</name>
    <dbReference type="NCBI Taxonomy" id="5046"/>
    <lineage>
        <taxon>Eukaryota</taxon>
        <taxon>Fungi</taxon>
        <taxon>Dikarya</taxon>
        <taxon>Ascomycota</taxon>
        <taxon>Pezizomycotina</taxon>
        <taxon>Sordariomycetes</taxon>
        <taxon>Hypocreomycetidae</taxon>
        <taxon>Hypocreales</taxon>
        <taxon>Sarocladiaceae</taxon>
        <taxon>Sarocladium</taxon>
    </lineage>
</organism>